<evidence type="ECO:0000313" key="3">
    <source>
        <dbReference type="Proteomes" id="UP001345963"/>
    </source>
</evidence>
<evidence type="ECO:0000313" key="2">
    <source>
        <dbReference type="EMBL" id="MED6234065.1"/>
    </source>
</evidence>
<reference evidence="2 3" key="1">
    <citation type="submission" date="2021-07" db="EMBL/GenBank/DDBJ databases">
        <authorList>
            <person name="Palmer J.M."/>
        </authorList>
    </citation>
    <scope>NUCLEOTIDE SEQUENCE [LARGE SCALE GENOMIC DNA]</scope>
    <source>
        <strain evidence="2 3">AT_MEX2019</strain>
        <tissue evidence="2">Muscle</tissue>
    </source>
</reference>
<gene>
    <name evidence="2" type="ORF">ATANTOWER_021466</name>
</gene>
<sequence length="224" mass="25133">MLVDHDEHEMKGRFSKGHKICTRIVVNKMAPVCVARLLSLETLFVCCLYVLFSNLSTPCLCIIAKTLLDLQLYANDVAYCGDDGQKTVAPFLTKIPACLHRDPAPLLRNKRRRGKRSGRQVKMSMCLMRFTDGPRTVPKGVPRLFSWRSLYPVDTWLAPVVGPDEVLSSSPLPWGEPAQFAASSPRSPYTDYPGNTGSCEDRSGKCQISNEQNFYLEGFFFFSV</sequence>
<proteinExistence type="predicted"/>
<evidence type="ECO:0000256" key="1">
    <source>
        <dbReference type="SAM" id="MobiDB-lite"/>
    </source>
</evidence>
<keyword evidence="3" id="KW-1185">Reference proteome</keyword>
<feature type="region of interest" description="Disordered" evidence="1">
    <location>
        <begin position="179"/>
        <end position="202"/>
    </location>
</feature>
<accession>A0ABU7A866</accession>
<dbReference type="Proteomes" id="UP001345963">
    <property type="component" value="Unassembled WGS sequence"/>
</dbReference>
<comment type="caution">
    <text evidence="2">The sequence shown here is derived from an EMBL/GenBank/DDBJ whole genome shotgun (WGS) entry which is preliminary data.</text>
</comment>
<name>A0ABU7A866_9TELE</name>
<dbReference type="EMBL" id="JAHUTI010004607">
    <property type="protein sequence ID" value="MED6234065.1"/>
    <property type="molecule type" value="Genomic_DNA"/>
</dbReference>
<protein>
    <submittedName>
        <fullName evidence="2">Uncharacterized protein</fullName>
    </submittedName>
</protein>
<organism evidence="2 3">
    <name type="scientific">Ataeniobius toweri</name>
    <dbReference type="NCBI Taxonomy" id="208326"/>
    <lineage>
        <taxon>Eukaryota</taxon>
        <taxon>Metazoa</taxon>
        <taxon>Chordata</taxon>
        <taxon>Craniata</taxon>
        <taxon>Vertebrata</taxon>
        <taxon>Euteleostomi</taxon>
        <taxon>Actinopterygii</taxon>
        <taxon>Neopterygii</taxon>
        <taxon>Teleostei</taxon>
        <taxon>Neoteleostei</taxon>
        <taxon>Acanthomorphata</taxon>
        <taxon>Ovalentaria</taxon>
        <taxon>Atherinomorphae</taxon>
        <taxon>Cyprinodontiformes</taxon>
        <taxon>Goodeidae</taxon>
        <taxon>Ataeniobius</taxon>
    </lineage>
</organism>
<feature type="compositionally biased region" description="Polar residues" evidence="1">
    <location>
        <begin position="181"/>
        <end position="198"/>
    </location>
</feature>